<dbReference type="GO" id="GO:0000155">
    <property type="term" value="F:phosphorelay sensor kinase activity"/>
    <property type="evidence" value="ECO:0007669"/>
    <property type="project" value="InterPro"/>
</dbReference>
<dbReference type="CDD" id="cd00082">
    <property type="entry name" value="HisKA"/>
    <property type="match status" value="1"/>
</dbReference>
<dbReference type="Pfam" id="PF00512">
    <property type="entry name" value="HisKA"/>
    <property type="match status" value="1"/>
</dbReference>
<dbReference type="Gene3D" id="1.10.287.130">
    <property type="match status" value="1"/>
</dbReference>
<dbReference type="GO" id="GO:0030295">
    <property type="term" value="F:protein kinase activator activity"/>
    <property type="evidence" value="ECO:0007669"/>
    <property type="project" value="TreeGrafter"/>
</dbReference>
<dbReference type="SUPFAM" id="SSF47384">
    <property type="entry name" value="Homodimeric domain of signal transducing histidine kinase"/>
    <property type="match status" value="1"/>
</dbReference>
<evidence type="ECO:0000256" key="6">
    <source>
        <dbReference type="ARBA" id="ARBA00022777"/>
    </source>
</evidence>
<keyword evidence="4" id="KW-0808">Transferase</keyword>
<dbReference type="EMBL" id="SAYW01000001">
    <property type="protein sequence ID" value="RWU10926.1"/>
    <property type="molecule type" value="Genomic_DNA"/>
</dbReference>
<evidence type="ECO:0000313" key="10">
    <source>
        <dbReference type="EMBL" id="RWU10926.1"/>
    </source>
</evidence>
<keyword evidence="3" id="KW-0597">Phosphoprotein</keyword>
<dbReference type="GO" id="GO:0007234">
    <property type="term" value="P:osmosensory signaling via phosphorelay pathway"/>
    <property type="evidence" value="ECO:0007669"/>
    <property type="project" value="TreeGrafter"/>
</dbReference>
<dbReference type="PANTHER" id="PTHR42878">
    <property type="entry name" value="TWO-COMPONENT HISTIDINE KINASE"/>
    <property type="match status" value="1"/>
</dbReference>
<keyword evidence="7" id="KW-0067">ATP-binding</keyword>
<dbReference type="InterPro" id="IPR035965">
    <property type="entry name" value="PAS-like_dom_sf"/>
</dbReference>
<dbReference type="InterPro" id="IPR050351">
    <property type="entry name" value="BphY/WalK/GraS-like"/>
</dbReference>
<evidence type="ECO:0000313" key="11">
    <source>
        <dbReference type="Proteomes" id="UP000284120"/>
    </source>
</evidence>
<dbReference type="Gene3D" id="3.30.450.20">
    <property type="entry name" value="PAS domain"/>
    <property type="match status" value="1"/>
</dbReference>
<dbReference type="Gene3D" id="3.30.565.10">
    <property type="entry name" value="Histidine kinase-like ATPase, C-terminal domain"/>
    <property type="match status" value="1"/>
</dbReference>
<accession>A0A451GDH5</accession>
<dbReference type="GO" id="GO:0005524">
    <property type="term" value="F:ATP binding"/>
    <property type="evidence" value="ECO:0007669"/>
    <property type="project" value="UniProtKB-KW"/>
</dbReference>
<keyword evidence="5" id="KW-0547">Nucleotide-binding</keyword>
<dbReference type="InterPro" id="IPR005467">
    <property type="entry name" value="His_kinase_dom"/>
</dbReference>
<proteinExistence type="predicted"/>
<evidence type="ECO:0000256" key="4">
    <source>
        <dbReference type="ARBA" id="ARBA00022679"/>
    </source>
</evidence>
<dbReference type="InterPro" id="IPR036890">
    <property type="entry name" value="HATPase_C_sf"/>
</dbReference>
<dbReference type="SUPFAM" id="SSF55785">
    <property type="entry name" value="PYP-like sensor domain (PAS domain)"/>
    <property type="match status" value="1"/>
</dbReference>
<evidence type="ECO:0000259" key="9">
    <source>
        <dbReference type="PROSITE" id="PS50109"/>
    </source>
</evidence>
<dbReference type="InterPro" id="IPR003594">
    <property type="entry name" value="HATPase_dom"/>
</dbReference>
<dbReference type="AlphaFoldDB" id="A0A451GDH5"/>
<gene>
    <name evidence="10" type="ORF">DPV69_06240</name>
</gene>
<organism evidence="10 11">
    <name type="scientific">Pedobacter chitinilyticus</name>
    <dbReference type="NCBI Taxonomy" id="2233776"/>
    <lineage>
        <taxon>Bacteria</taxon>
        <taxon>Pseudomonadati</taxon>
        <taxon>Bacteroidota</taxon>
        <taxon>Sphingobacteriia</taxon>
        <taxon>Sphingobacteriales</taxon>
        <taxon>Sphingobacteriaceae</taxon>
        <taxon>Pedobacter</taxon>
    </lineage>
</organism>
<dbReference type="InterPro" id="IPR036097">
    <property type="entry name" value="HisK_dim/P_sf"/>
</dbReference>
<keyword evidence="8" id="KW-0902">Two-component regulatory system</keyword>
<dbReference type="RefSeq" id="WP_113646408.1">
    <property type="nucleotide sequence ID" value="NZ_QMHN01000001.1"/>
</dbReference>
<dbReference type="EC" id="2.7.13.3" evidence="2"/>
<dbReference type="GO" id="GO:0000156">
    <property type="term" value="F:phosphorelay response regulator activity"/>
    <property type="evidence" value="ECO:0007669"/>
    <property type="project" value="TreeGrafter"/>
</dbReference>
<keyword evidence="6" id="KW-0418">Kinase</keyword>
<dbReference type="OrthoDB" id="9766459at2"/>
<dbReference type="FunFam" id="3.30.565.10:FF:000006">
    <property type="entry name" value="Sensor histidine kinase WalK"/>
    <property type="match status" value="1"/>
</dbReference>
<dbReference type="SUPFAM" id="SSF55874">
    <property type="entry name" value="ATPase domain of HSP90 chaperone/DNA topoisomerase II/histidine kinase"/>
    <property type="match status" value="1"/>
</dbReference>
<keyword evidence="11" id="KW-1185">Reference proteome</keyword>
<evidence type="ECO:0000256" key="5">
    <source>
        <dbReference type="ARBA" id="ARBA00022741"/>
    </source>
</evidence>
<evidence type="ECO:0000256" key="7">
    <source>
        <dbReference type="ARBA" id="ARBA00022840"/>
    </source>
</evidence>
<evidence type="ECO:0000256" key="1">
    <source>
        <dbReference type="ARBA" id="ARBA00000085"/>
    </source>
</evidence>
<dbReference type="PANTHER" id="PTHR42878:SF7">
    <property type="entry name" value="SENSOR HISTIDINE KINASE GLRK"/>
    <property type="match status" value="1"/>
</dbReference>
<dbReference type="SMART" id="SM00387">
    <property type="entry name" value="HATPase_c"/>
    <property type="match status" value="1"/>
</dbReference>
<comment type="caution">
    <text evidence="10">The sequence shown here is derived from an EMBL/GenBank/DDBJ whole genome shotgun (WGS) entry which is preliminary data.</text>
</comment>
<dbReference type="Pfam" id="PF02518">
    <property type="entry name" value="HATPase_c"/>
    <property type="match status" value="1"/>
</dbReference>
<dbReference type="PROSITE" id="PS50109">
    <property type="entry name" value="HIS_KIN"/>
    <property type="match status" value="1"/>
</dbReference>
<reference evidence="10 11" key="1">
    <citation type="submission" date="2018-06" db="EMBL/GenBank/DDBJ databases">
        <title>Pedobacter endophyticus sp. nov., an endophytic bacterium isolated from a leaf of Triticum aestivum.</title>
        <authorList>
            <person name="Zhang L."/>
        </authorList>
    </citation>
    <scope>NUCLEOTIDE SEQUENCE [LARGE SCALE GENOMIC DNA]</scope>
    <source>
        <strain evidence="10 11">CM134L-2</strain>
    </source>
</reference>
<dbReference type="Pfam" id="PF13596">
    <property type="entry name" value="PAS_10"/>
    <property type="match status" value="1"/>
</dbReference>
<feature type="domain" description="Histidine kinase" evidence="9">
    <location>
        <begin position="146"/>
        <end position="357"/>
    </location>
</feature>
<dbReference type="InterPro" id="IPR004358">
    <property type="entry name" value="Sig_transdc_His_kin-like_C"/>
</dbReference>
<dbReference type="CDD" id="cd00075">
    <property type="entry name" value="HATPase"/>
    <property type="match status" value="1"/>
</dbReference>
<dbReference type="PRINTS" id="PR00344">
    <property type="entry name" value="BCTRLSENSOR"/>
</dbReference>
<evidence type="ECO:0000256" key="8">
    <source>
        <dbReference type="ARBA" id="ARBA00023012"/>
    </source>
</evidence>
<comment type="catalytic activity">
    <reaction evidence="1">
        <text>ATP + protein L-histidine = ADP + protein N-phospho-L-histidine.</text>
        <dbReference type="EC" id="2.7.13.3"/>
    </reaction>
</comment>
<evidence type="ECO:0000256" key="3">
    <source>
        <dbReference type="ARBA" id="ARBA00022553"/>
    </source>
</evidence>
<sequence length="363" mass="41407">MPTKNQQIADLVQLNEDLENYFANTIIPQLFVDADLILRKFTPPAMRQFNLKGEHIGKPLEEISENFRHHTLLENIKTVISTGKILEKEIQTTDMRWYQMNILPYIVRKTKATNGVIITFVDITPRITDLKEQEKLIAEHELLLDTITHDIKNPILAMGLTLEFLKKQPDQQKLVKLLENLDSSLNGIKNIVESLVDNRWGSQRYQAAEELLDIQNIIEDVRLAIAPQVLESGAIINQDIQASELTFVRRKLRSVLYNLINNAIKYTPTSRPPKIMIKTYQEKKHFVISVTDNGIGISKKDREHIFEKFQRIKPTTEGSGVGLYLVNTIVASSGGKITIDSEPGTGTTFKIFLRLPNHTSSKR</sequence>
<evidence type="ECO:0000256" key="2">
    <source>
        <dbReference type="ARBA" id="ARBA00012438"/>
    </source>
</evidence>
<protein>
    <recommendedName>
        <fullName evidence="2">histidine kinase</fullName>
        <ecNumber evidence="2">2.7.13.3</ecNumber>
    </recommendedName>
</protein>
<name>A0A451GDH5_9SPHI</name>
<dbReference type="InterPro" id="IPR003661">
    <property type="entry name" value="HisK_dim/P_dom"/>
</dbReference>
<dbReference type="Proteomes" id="UP000284120">
    <property type="component" value="Unassembled WGS sequence"/>
</dbReference>